<protein>
    <submittedName>
        <fullName evidence="3">Restriction endonuclease</fullName>
    </submittedName>
</protein>
<sequence length="185" mass="20941">MFDSFLGGVIEGVKLSLDMIWTTISADPALLALFLYIVGGSFVLGLIVRFLREQRLRKSGIREVDQMSGRKFEEYLQALLKTKGYAVQLTPATGDFGADLVLSDKGRKIVVQAKRYKKNVGVKAVQEIVSAKSYYKAEECWVITKSFYTAQAIKLARSNHVRLINRNELMNWMLKENNKKKVVSL</sequence>
<dbReference type="PANTHER" id="PTHR30015:SF6">
    <property type="entry name" value="SLL1429 PROTEIN"/>
    <property type="match status" value="1"/>
</dbReference>
<comment type="caution">
    <text evidence="3">The sequence shown here is derived from an EMBL/GenBank/DDBJ whole genome shotgun (WGS) entry which is preliminary data.</text>
</comment>
<dbReference type="SUPFAM" id="SSF52980">
    <property type="entry name" value="Restriction endonuclease-like"/>
    <property type="match status" value="1"/>
</dbReference>
<dbReference type="InterPro" id="IPR052906">
    <property type="entry name" value="Type_IV_Methyl-Rstrct_Enzyme"/>
</dbReference>
<dbReference type="GO" id="GO:0004519">
    <property type="term" value="F:endonuclease activity"/>
    <property type="evidence" value="ECO:0007669"/>
    <property type="project" value="UniProtKB-KW"/>
</dbReference>
<keyword evidence="1" id="KW-0812">Transmembrane</keyword>
<keyword evidence="3" id="KW-0378">Hydrolase</keyword>
<dbReference type="RefSeq" id="WP_390195356.1">
    <property type="nucleotide sequence ID" value="NZ_JBHSDV010000001.1"/>
</dbReference>
<proteinExistence type="predicted"/>
<evidence type="ECO:0000259" key="2">
    <source>
        <dbReference type="Pfam" id="PF04471"/>
    </source>
</evidence>
<evidence type="ECO:0000256" key="1">
    <source>
        <dbReference type="SAM" id="Phobius"/>
    </source>
</evidence>
<dbReference type="EMBL" id="JBHSDV010000001">
    <property type="protein sequence ID" value="MFC4386616.1"/>
    <property type="molecule type" value="Genomic_DNA"/>
</dbReference>
<keyword evidence="3" id="KW-0540">Nuclease</keyword>
<dbReference type="Proteomes" id="UP001595880">
    <property type="component" value="Unassembled WGS sequence"/>
</dbReference>
<dbReference type="Pfam" id="PF04471">
    <property type="entry name" value="Mrr_cat"/>
    <property type="match status" value="1"/>
</dbReference>
<reference evidence="4" key="1">
    <citation type="journal article" date="2019" name="Int. J. Syst. Evol. Microbiol.">
        <title>The Global Catalogue of Microorganisms (GCM) 10K type strain sequencing project: providing services to taxonomists for standard genome sequencing and annotation.</title>
        <authorList>
            <consortium name="The Broad Institute Genomics Platform"/>
            <consortium name="The Broad Institute Genome Sequencing Center for Infectious Disease"/>
            <person name="Wu L."/>
            <person name="Ma J."/>
        </authorList>
    </citation>
    <scope>NUCLEOTIDE SEQUENCE [LARGE SCALE GENOMIC DNA]</scope>
    <source>
        <strain evidence="4">KACC 14058</strain>
    </source>
</reference>
<dbReference type="InterPro" id="IPR011856">
    <property type="entry name" value="tRNA_endonuc-like_dom_sf"/>
</dbReference>
<organism evidence="3 4">
    <name type="scientific">Gracilibacillus marinus</name>
    <dbReference type="NCBI Taxonomy" id="630535"/>
    <lineage>
        <taxon>Bacteria</taxon>
        <taxon>Bacillati</taxon>
        <taxon>Bacillota</taxon>
        <taxon>Bacilli</taxon>
        <taxon>Bacillales</taxon>
        <taxon>Bacillaceae</taxon>
        <taxon>Gracilibacillus</taxon>
    </lineage>
</organism>
<dbReference type="Gene3D" id="3.40.1350.10">
    <property type="match status" value="1"/>
</dbReference>
<dbReference type="InterPro" id="IPR011335">
    <property type="entry name" value="Restrct_endonuc-II-like"/>
</dbReference>
<keyword evidence="3" id="KW-0255">Endonuclease</keyword>
<name>A0ABV8VQ72_9BACI</name>
<keyword evidence="4" id="KW-1185">Reference proteome</keyword>
<dbReference type="PANTHER" id="PTHR30015">
    <property type="entry name" value="MRR RESTRICTION SYSTEM PROTEIN"/>
    <property type="match status" value="1"/>
</dbReference>
<gene>
    <name evidence="3" type="ORF">ACFOZ1_02225</name>
</gene>
<feature type="domain" description="Restriction endonuclease type IV Mrr" evidence="2">
    <location>
        <begin position="65"/>
        <end position="173"/>
    </location>
</feature>
<accession>A0ABV8VQ72</accession>
<evidence type="ECO:0000313" key="3">
    <source>
        <dbReference type="EMBL" id="MFC4386616.1"/>
    </source>
</evidence>
<keyword evidence="1" id="KW-1133">Transmembrane helix</keyword>
<feature type="transmembrane region" description="Helical" evidence="1">
    <location>
        <begin position="29"/>
        <end position="51"/>
    </location>
</feature>
<dbReference type="InterPro" id="IPR007560">
    <property type="entry name" value="Restrct_endonuc_IV_Mrr"/>
</dbReference>
<evidence type="ECO:0000313" key="4">
    <source>
        <dbReference type="Proteomes" id="UP001595880"/>
    </source>
</evidence>
<keyword evidence="1" id="KW-0472">Membrane</keyword>